<dbReference type="PANTHER" id="PTHR19328:SF75">
    <property type="entry name" value="ALDOSE SUGAR DEHYDROGENASE YLII"/>
    <property type="match status" value="1"/>
</dbReference>
<evidence type="ECO:0000313" key="2">
    <source>
        <dbReference type="EMBL" id="WFF43572.1"/>
    </source>
</evidence>
<protein>
    <submittedName>
        <fullName evidence="2">PQQ-dependent sugar dehydrogenase</fullName>
    </submittedName>
</protein>
<gene>
    <name evidence="2" type="ORF">EVC62_09535</name>
</gene>
<dbReference type="Gene3D" id="2.120.10.30">
    <property type="entry name" value="TolB, C-terminal domain"/>
    <property type="match status" value="1"/>
</dbReference>
<organism evidence="2 3">
    <name type="scientific">Salinicola endophyticus</name>
    <dbReference type="NCBI Taxonomy" id="1949083"/>
    <lineage>
        <taxon>Bacteria</taxon>
        <taxon>Pseudomonadati</taxon>
        <taxon>Pseudomonadota</taxon>
        <taxon>Gammaproteobacteria</taxon>
        <taxon>Oceanospirillales</taxon>
        <taxon>Halomonadaceae</taxon>
        <taxon>Salinicola</taxon>
    </lineage>
</organism>
<evidence type="ECO:0000259" key="1">
    <source>
        <dbReference type="Pfam" id="PF07995"/>
    </source>
</evidence>
<dbReference type="EMBL" id="CP035631">
    <property type="protein sequence ID" value="WFF43572.1"/>
    <property type="molecule type" value="Genomic_DNA"/>
</dbReference>
<keyword evidence="3" id="KW-1185">Reference proteome</keyword>
<dbReference type="Proteomes" id="UP001321526">
    <property type="component" value="Chromosome"/>
</dbReference>
<dbReference type="PANTHER" id="PTHR19328">
    <property type="entry name" value="HEDGEHOG-INTERACTING PROTEIN"/>
    <property type="match status" value="1"/>
</dbReference>
<dbReference type="SUPFAM" id="SSF50952">
    <property type="entry name" value="Soluble quinoprotein glucose dehydrogenase"/>
    <property type="match status" value="1"/>
</dbReference>
<dbReference type="InterPro" id="IPR011042">
    <property type="entry name" value="6-blade_b-propeller_TolB-like"/>
</dbReference>
<name>A0ABY8FM13_9GAMM</name>
<sequence>MATQLAPCQAPHWARAAAPRLASRVAGVALLALGGDALAQAPVPTGPPNAPEQRPAFAAQARAPALPASAPLCSERVAEGLEFPWGLAFVDNDTALVTERPGRLRRVDLRSGTLSAPISGLPDIDARGQGGLLDITLDPDFERNRRLYLSYAEPREGGKNGTSVARATLAAGGQRLEELTVIFRQTPAWVSTKHFGSRLVWDTQGHLYVTLGERSLPEPRQLAQDPHTHLGKVVRIDPDGSIPADNPFAAGQAGAPAVWSYGHRNIQGAALHPESGKLWTVEHGPRGGDELNVPLAGRNYGWPVITYGEDYSGAPIGEGVTARAGMEQPIYYWDPVIAPGDMTFYQGARFPDWHGDLIIASLSPGGLVRLTLDGERVSGEQRLASGLGRVRDVAEGPDGALWALTDARDGALVRLLPGME</sequence>
<reference evidence="2 3" key="1">
    <citation type="submission" date="2019-01" db="EMBL/GenBank/DDBJ databases">
        <title>Genome sequence of Salinicola endophyticus REST5.</title>
        <authorList>
            <person name="Nascimento F.X."/>
        </authorList>
    </citation>
    <scope>NUCLEOTIDE SEQUENCE [LARGE SCALE GENOMIC DNA]</scope>
    <source>
        <strain evidence="2 3">REST5</strain>
    </source>
</reference>
<accession>A0ABY8FM13</accession>
<dbReference type="InterPro" id="IPR011041">
    <property type="entry name" value="Quinoprot_gluc/sorb_DH_b-prop"/>
</dbReference>
<dbReference type="Pfam" id="PF07995">
    <property type="entry name" value="GSDH"/>
    <property type="match status" value="1"/>
</dbReference>
<evidence type="ECO:0000313" key="3">
    <source>
        <dbReference type="Proteomes" id="UP001321526"/>
    </source>
</evidence>
<proteinExistence type="predicted"/>
<dbReference type="InterPro" id="IPR012938">
    <property type="entry name" value="Glc/Sorbosone_DH"/>
</dbReference>
<feature type="domain" description="Glucose/Sorbosone dehydrogenase" evidence="1">
    <location>
        <begin position="81"/>
        <end position="414"/>
    </location>
</feature>